<comment type="subcellular location">
    <subcellularLocation>
        <location evidence="1">Membrane</location>
        <topology evidence="1">Multi-pass membrane protein</topology>
    </subcellularLocation>
</comment>
<feature type="transmembrane region" description="Helical" evidence="6">
    <location>
        <begin position="185"/>
        <end position="208"/>
    </location>
</feature>
<evidence type="ECO:0000256" key="3">
    <source>
        <dbReference type="ARBA" id="ARBA00022692"/>
    </source>
</evidence>
<feature type="transmembrane region" description="Helical" evidence="6">
    <location>
        <begin position="252"/>
        <end position="275"/>
    </location>
</feature>
<protein>
    <recommendedName>
        <fullName evidence="7">Major facilitator superfamily (MFS) profile domain-containing protein</fullName>
    </recommendedName>
</protein>
<dbReference type="InterPro" id="IPR011701">
    <property type="entry name" value="MFS"/>
</dbReference>
<dbReference type="OrthoDB" id="2250022at2759"/>
<dbReference type="PANTHER" id="PTHR43791:SF92">
    <property type="entry name" value="AGL026WP"/>
    <property type="match status" value="1"/>
</dbReference>
<reference evidence="8 9" key="1">
    <citation type="journal article" date="2018" name="BMC Genomics">
        <title>Genomic evidence for intraspecific hybridization in a clonal and extremely halotolerant yeast.</title>
        <authorList>
            <person name="Gostincar C."/>
            <person name="Stajich J.E."/>
            <person name="Zupancic J."/>
            <person name="Zalar P."/>
            <person name="Gunde-Cimerman N."/>
        </authorList>
    </citation>
    <scope>NUCLEOTIDE SEQUENCE [LARGE SCALE GENOMIC DNA]</scope>
    <source>
        <strain evidence="8 9">EXF-6656</strain>
    </source>
</reference>
<dbReference type="GO" id="GO:0016020">
    <property type="term" value="C:membrane"/>
    <property type="evidence" value="ECO:0007669"/>
    <property type="project" value="UniProtKB-SubCell"/>
</dbReference>
<keyword evidence="5 6" id="KW-0472">Membrane</keyword>
<sequence length="367" mass="40969">MAFLRFHFPSHNDQRKAVKMSAMAPIEQIDPSDGKDAHAGISQLDDVENCPADFKPDRTMQAPPMVRDMTAEERKRKERIMVRKIDFRLLPPVIIMYIMNYLDRNNIATARLSGEEGLQEGLNMTDQQYETCVSILFVGYILMQVPSNLFLNKVGKPALYLPAVMVIWGAISTATAGAQNFGGMVAIRFFLGFIEAAYFPGCLYFLSCWYTRKELAFRSAILYSGSLISGAFAGLIAAGITDGMDGKLGLSAWRWLFIIEGAITVAIAAIAFFILPNFPRTTGWLSEEERQLAVWRLQEDIGIDDWTTSEEQSFWHGFALAIKDIKVWVLMIMLLGIVSSASVTNFFPSVVQTLGYGRINSLLLTAP</sequence>
<feature type="transmembrane region" description="Helical" evidence="6">
    <location>
        <begin position="133"/>
        <end position="151"/>
    </location>
</feature>
<organism evidence="8 9">
    <name type="scientific">Hortaea werneckii</name>
    <name type="common">Black yeast</name>
    <name type="synonym">Cladosporium werneckii</name>
    <dbReference type="NCBI Taxonomy" id="91943"/>
    <lineage>
        <taxon>Eukaryota</taxon>
        <taxon>Fungi</taxon>
        <taxon>Dikarya</taxon>
        <taxon>Ascomycota</taxon>
        <taxon>Pezizomycotina</taxon>
        <taxon>Dothideomycetes</taxon>
        <taxon>Dothideomycetidae</taxon>
        <taxon>Mycosphaerellales</taxon>
        <taxon>Teratosphaeriaceae</taxon>
        <taxon>Hortaea</taxon>
    </lineage>
</organism>
<evidence type="ECO:0000313" key="9">
    <source>
        <dbReference type="Proteomes" id="UP000281245"/>
    </source>
</evidence>
<evidence type="ECO:0000256" key="6">
    <source>
        <dbReference type="SAM" id="Phobius"/>
    </source>
</evidence>
<comment type="caution">
    <text evidence="8">The sequence shown here is derived from an EMBL/GenBank/DDBJ whole genome shotgun (WGS) entry which is preliminary data.</text>
</comment>
<dbReference type="InterPro" id="IPR020846">
    <property type="entry name" value="MFS_dom"/>
</dbReference>
<evidence type="ECO:0000313" key="8">
    <source>
        <dbReference type="EMBL" id="RMX73470.1"/>
    </source>
</evidence>
<dbReference type="EMBL" id="QWIJ01001807">
    <property type="protein sequence ID" value="RMX73470.1"/>
    <property type="molecule type" value="Genomic_DNA"/>
</dbReference>
<feature type="transmembrane region" description="Helical" evidence="6">
    <location>
        <begin position="158"/>
        <end position="179"/>
    </location>
</feature>
<evidence type="ECO:0000259" key="7">
    <source>
        <dbReference type="PROSITE" id="PS50850"/>
    </source>
</evidence>
<evidence type="ECO:0000256" key="4">
    <source>
        <dbReference type="ARBA" id="ARBA00022989"/>
    </source>
</evidence>
<dbReference type="FunFam" id="1.20.1250.20:FF:000057">
    <property type="entry name" value="MFS general substrate transporter"/>
    <property type="match status" value="1"/>
</dbReference>
<name>A0A3M6W5I0_HORWE</name>
<accession>A0A3M6W5I0</accession>
<dbReference type="Pfam" id="PF07690">
    <property type="entry name" value="MFS_1"/>
    <property type="match status" value="1"/>
</dbReference>
<gene>
    <name evidence="8" type="ORF">D0869_13571</name>
</gene>
<dbReference type="InterPro" id="IPR036259">
    <property type="entry name" value="MFS_trans_sf"/>
</dbReference>
<feature type="transmembrane region" description="Helical" evidence="6">
    <location>
        <begin position="327"/>
        <end position="347"/>
    </location>
</feature>
<dbReference type="Gene3D" id="1.20.1250.20">
    <property type="entry name" value="MFS general substrate transporter like domains"/>
    <property type="match status" value="1"/>
</dbReference>
<dbReference type="Proteomes" id="UP000281245">
    <property type="component" value="Unassembled WGS sequence"/>
</dbReference>
<feature type="domain" description="Major facilitator superfamily (MFS) profile" evidence="7">
    <location>
        <begin position="89"/>
        <end position="367"/>
    </location>
</feature>
<dbReference type="AlphaFoldDB" id="A0A3M6W5I0"/>
<dbReference type="GO" id="GO:0022857">
    <property type="term" value="F:transmembrane transporter activity"/>
    <property type="evidence" value="ECO:0007669"/>
    <property type="project" value="InterPro"/>
</dbReference>
<proteinExistence type="predicted"/>
<feature type="transmembrane region" description="Helical" evidence="6">
    <location>
        <begin position="220"/>
        <end position="240"/>
    </location>
</feature>
<dbReference type="PROSITE" id="PS50850">
    <property type="entry name" value="MFS"/>
    <property type="match status" value="1"/>
</dbReference>
<keyword evidence="3 6" id="KW-0812">Transmembrane</keyword>
<keyword evidence="4 6" id="KW-1133">Transmembrane helix</keyword>
<evidence type="ECO:0000256" key="5">
    <source>
        <dbReference type="ARBA" id="ARBA00023136"/>
    </source>
</evidence>
<evidence type="ECO:0000256" key="2">
    <source>
        <dbReference type="ARBA" id="ARBA00022448"/>
    </source>
</evidence>
<evidence type="ECO:0000256" key="1">
    <source>
        <dbReference type="ARBA" id="ARBA00004141"/>
    </source>
</evidence>
<feature type="non-terminal residue" evidence="8">
    <location>
        <position position="367"/>
    </location>
</feature>
<keyword evidence="2" id="KW-0813">Transport</keyword>
<dbReference type="SUPFAM" id="SSF103473">
    <property type="entry name" value="MFS general substrate transporter"/>
    <property type="match status" value="1"/>
</dbReference>
<dbReference type="PANTHER" id="PTHR43791">
    <property type="entry name" value="PERMEASE-RELATED"/>
    <property type="match status" value="1"/>
</dbReference>